<dbReference type="Pfam" id="PF07992">
    <property type="entry name" value="Pyr_redox_2"/>
    <property type="match status" value="1"/>
</dbReference>
<proteinExistence type="predicted"/>
<dbReference type="SUPFAM" id="SSF51905">
    <property type="entry name" value="FAD/NAD(P)-binding domain"/>
    <property type="match status" value="1"/>
</dbReference>
<evidence type="ECO:0000259" key="2">
    <source>
        <dbReference type="Pfam" id="PF07992"/>
    </source>
</evidence>
<evidence type="ECO:0000256" key="1">
    <source>
        <dbReference type="ARBA" id="ARBA00023002"/>
    </source>
</evidence>
<dbReference type="Gene3D" id="3.50.50.60">
    <property type="entry name" value="FAD/NAD(P)-binding domain"/>
    <property type="match status" value="2"/>
</dbReference>
<accession>A0ABU3P492</accession>
<organism evidence="3 4">
    <name type="scientific">Anaeroselena agilis</name>
    <dbReference type="NCBI Taxonomy" id="3063788"/>
    <lineage>
        <taxon>Bacteria</taxon>
        <taxon>Bacillati</taxon>
        <taxon>Bacillota</taxon>
        <taxon>Negativicutes</taxon>
        <taxon>Acetonemataceae</taxon>
        <taxon>Anaeroselena</taxon>
    </lineage>
</organism>
<dbReference type="InterPro" id="IPR051691">
    <property type="entry name" value="Metab_Enz_Cyan_OpOx_G3PDH"/>
</dbReference>
<evidence type="ECO:0000313" key="3">
    <source>
        <dbReference type="EMBL" id="MDT8903482.1"/>
    </source>
</evidence>
<evidence type="ECO:0000313" key="4">
    <source>
        <dbReference type="Proteomes" id="UP001254848"/>
    </source>
</evidence>
<keyword evidence="4" id="KW-1185">Reference proteome</keyword>
<keyword evidence="1" id="KW-0560">Oxidoreductase</keyword>
<dbReference type="RefSeq" id="WP_413781938.1">
    <property type="nucleotide sequence ID" value="NZ_JAUOZS010000001.1"/>
</dbReference>
<gene>
    <name evidence="3" type="ORF">Q4T40_19825</name>
</gene>
<dbReference type="EMBL" id="JAUOZS010000001">
    <property type="protein sequence ID" value="MDT8903482.1"/>
    <property type="molecule type" value="Genomic_DNA"/>
</dbReference>
<sequence length="368" mass="37650">MNNSYDIVVAGAGPAGLAAAVEAARRGARTLVVDENAKPGGQLFKQIHKFFGSHEHKAGVRGFAIGEKLLAEAAELGVEVWLDSVVWGLFANKVAVLRGGEQITVAAAKIILATGASENAVAFPGAVLPGVMGAGAIQTMINVHRVLPGKRVVMLGSGNVGLIVSYQLLQAGAEVVALVEAMPHIGGYGVHAAKIRRAGVPILVSTTIARAYGDGQVDGVVLARIGDDGRTIDGSETTLAVDTVGVAVGLTPLTELAWLAGCRFVFSPRLGGHVPLHDANMQTTHPGVYVAGDITGVEEASTAMEEGRLAGIAAAEALGLTGAAAAERDKAAVIARMDVLRSGPFGLARRTAKAEILAQGKEAAACRE</sequence>
<dbReference type="InterPro" id="IPR036188">
    <property type="entry name" value="FAD/NAD-bd_sf"/>
</dbReference>
<dbReference type="PANTHER" id="PTHR42949:SF3">
    <property type="entry name" value="ANAEROBIC GLYCEROL-3-PHOSPHATE DEHYDROGENASE SUBUNIT B"/>
    <property type="match status" value="1"/>
</dbReference>
<dbReference type="PRINTS" id="PR00368">
    <property type="entry name" value="FADPNR"/>
</dbReference>
<protein>
    <submittedName>
        <fullName evidence="3">FAD-dependent oxidoreductase</fullName>
    </submittedName>
</protein>
<reference evidence="3 4" key="1">
    <citation type="submission" date="2023-07" db="EMBL/GenBank/DDBJ databases">
        <title>The novel representative of Negativicutes class, Anaeroselena agilis gen. nov. sp. nov.</title>
        <authorList>
            <person name="Prokofeva M.I."/>
            <person name="Elcheninov A.G."/>
            <person name="Klyukina A."/>
            <person name="Kublanov I.V."/>
            <person name="Frolov E.N."/>
            <person name="Podosokorskaya O.A."/>
        </authorList>
    </citation>
    <scope>NUCLEOTIDE SEQUENCE [LARGE SCALE GENOMIC DNA]</scope>
    <source>
        <strain evidence="3 4">4137-cl</strain>
    </source>
</reference>
<name>A0ABU3P492_9FIRM</name>
<dbReference type="PRINTS" id="PR00469">
    <property type="entry name" value="PNDRDTASEII"/>
</dbReference>
<dbReference type="Proteomes" id="UP001254848">
    <property type="component" value="Unassembled WGS sequence"/>
</dbReference>
<comment type="caution">
    <text evidence="3">The sequence shown here is derived from an EMBL/GenBank/DDBJ whole genome shotgun (WGS) entry which is preliminary data.</text>
</comment>
<dbReference type="PANTHER" id="PTHR42949">
    <property type="entry name" value="ANAEROBIC GLYCEROL-3-PHOSPHATE DEHYDROGENASE SUBUNIT B"/>
    <property type="match status" value="1"/>
</dbReference>
<feature type="domain" description="FAD/NAD(P)-binding" evidence="2">
    <location>
        <begin position="5"/>
        <end position="307"/>
    </location>
</feature>
<dbReference type="InterPro" id="IPR023753">
    <property type="entry name" value="FAD/NAD-binding_dom"/>
</dbReference>